<feature type="domain" description="Gfo/Idh/MocA-like oxidoreductase N-terminal" evidence="2">
    <location>
        <begin position="58"/>
        <end position="181"/>
    </location>
</feature>
<dbReference type="InterPro" id="IPR000683">
    <property type="entry name" value="Gfo/Idh/MocA-like_OxRdtase_N"/>
</dbReference>
<dbReference type="KEGG" id="mlt:VC82_2686"/>
<dbReference type="PRINTS" id="PR01775">
    <property type="entry name" value="GLFROXRDTASE"/>
</dbReference>
<reference evidence="4 5" key="1">
    <citation type="submission" date="2015-03" db="EMBL/GenBank/DDBJ databases">
        <title>Complete genome sequence of Muricauda lutaonensis CC-HSB-11T, isolated from a coastal hot spring.</title>
        <authorList>
            <person name="Kim K.M."/>
        </authorList>
    </citation>
    <scope>NUCLEOTIDE SEQUENCE [LARGE SCALE GENOMIC DNA]</scope>
    <source>
        <strain evidence="4 5">CC-HSB-11</strain>
    </source>
</reference>
<evidence type="ECO:0000313" key="4">
    <source>
        <dbReference type="EMBL" id="AKA36246.1"/>
    </source>
</evidence>
<dbReference type="InterPro" id="IPR055170">
    <property type="entry name" value="GFO_IDH_MocA-like_dom"/>
</dbReference>
<dbReference type="SUPFAM" id="SSF51735">
    <property type="entry name" value="NAD(P)-binding Rossmann-fold domains"/>
    <property type="match status" value="1"/>
</dbReference>
<dbReference type="PATRIC" id="fig|516051.4.peg.2754"/>
<dbReference type="PANTHER" id="PTHR43818">
    <property type="entry name" value="BCDNA.GH03377"/>
    <property type="match status" value="1"/>
</dbReference>
<dbReference type="EMBL" id="CP011071">
    <property type="protein sequence ID" value="AKA36246.1"/>
    <property type="molecule type" value="Genomic_DNA"/>
</dbReference>
<dbReference type="PANTHER" id="PTHR43818:SF11">
    <property type="entry name" value="BCDNA.GH03377"/>
    <property type="match status" value="1"/>
</dbReference>
<keyword evidence="5" id="KW-1185">Reference proteome</keyword>
<sequence>MPLTIFVTFIRQQYVHMEKNSRRTFNTMLAKGIGATALAAHLPLSCAMGNNQKKKKLGIALVGLGSYSTYQLAPALQDTRHCYLAGIVTGTAAKEKIWANRYNIPQENIYNYENFDTIADNDAIDVVYVVLPNSMHAEFSVRAAEAGKHVICEKPMAMNVAECDAIIDACNKAGVKLGMGYRLHSEPYTQEVKRFVREKTFGDVLYVSADAAYRSTGNPNQWRLNRKLSGGGALMNMGVYAIQSAIYSTGENPVSVTAQEFSTRPAYFKDTDETITAQFEFASGAVANMMTSHNVRANRLYASCVNGWFELDPASTYIPLAGRTSRGELDFPQESQQKLQMDDFASHVLYGTPKLAPGEMGKRDMIIVEAIYKSIAEGGKKQQMNFEPKYGFGG</sequence>
<accession>A0A0D5YWE8</accession>
<dbReference type="Gene3D" id="3.40.50.720">
    <property type="entry name" value="NAD(P)-binding Rossmann-like Domain"/>
    <property type="match status" value="1"/>
</dbReference>
<name>A0A0D5YWE8_9FLAO</name>
<dbReference type="GO" id="GO:0016491">
    <property type="term" value="F:oxidoreductase activity"/>
    <property type="evidence" value="ECO:0007669"/>
    <property type="project" value="UniProtKB-KW"/>
</dbReference>
<organism evidence="4 5">
    <name type="scientific">Flagellimonas lutaonensis</name>
    <dbReference type="NCBI Taxonomy" id="516051"/>
    <lineage>
        <taxon>Bacteria</taxon>
        <taxon>Pseudomonadati</taxon>
        <taxon>Bacteroidota</taxon>
        <taxon>Flavobacteriia</taxon>
        <taxon>Flavobacteriales</taxon>
        <taxon>Flavobacteriaceae</taxon>
        <taxon>Flagellimonas</taxon>
    </lineage>
</organism>
<evidence type="ECO:0000259" key="3">
    <source>
        <dbReference type="Pfam" id="PF22725"/>
    </source>
</evidence>
<dbReference type="STRING" id="516051.VC82_2686"/>
<feature type="domain" description="GFO/IDH/MocA-like oxidoreductase" evidence="3">
    <location>
        <begin position="190"/>
        <end position="299"/>
    </location>
</feature>
<evidence type="ECO:0000256" key="1">
    <source>
        <dbReference type="ARBA" id="ARBA00023002"/>
    </source>
</evidence>
<gene>
    <name evidence="4" type="ORF">VC82_2686</name>
</gene>
<evidence type="ECO:0000259" key="2">
    <source>
        <dbReference type="Pfam" id="PF01408"/>
    </source>
</evidence>
<evidence type="ECO:0000313" key="5">
    <source>
        <dbReference type="Proteomes" id="UP000032726"/>
    </source>
</evidence>
<dbReference type="Pfam" id="PF22725">
    <property type="entry name" value="GFO_IDH_MocA_C3"/>
    <property type="match status" value="1"/>
</dbReference>
<dbReference type="InterPro" id="IPR008354">
    <property type="entry name" value="Glc-Fru_OxRdtase_bac"/>
</dbReference>
<protein>
    <submittedName>
        <fullName evidence="4">Glucose-fructose oxidoreductase</fullName>
    </submittedName>
</protein>
<dbReference type="Gene3D" id="3.30.360.10">
    <property type="entry name" value="Dihydrodipicolinate Reductase, domain 2"/>
    <property type="match status" value="1"/>
</dbReference>
<dbReference type="InterPro" id="IPR036291">
    <property type="entry name" value="NAD(P)-bd_dom_sf"/>
</dbReference>
<dbReference type="AlphaFoldDB" id="A0A0D5YWE8"/>
<dbReference type="Pfam" id="PF01408">
    <property type="entry name" value="GFO_IDH_MocA"/>
    <property type="match status" value="1"/>
</dbReference>
<dbReference type="InterPro" id="IPR050463">
    <property type="entry name" value="Gfo/Idh/MocA_oxidrdct_glycsds"/>
</dbReference>
<proteinExistence type="predicted"/>
<dbReference type="SUPFAM" id="SSF55347">
    <property type="entry name" value="Glyceraldehyde-3-phosphate dehydrogenase-like, C-terminal domain"/>
    <property type="match status" value="1"/>
</dbReference>
<keyword evidence="1" id="KW-0560">Oxidoreductase</keyword>
<dbReference type="HOGENOM" id="CLU_023194_5_1_10"/>
<dbReference type="Proteomes" id="UP000032726">
    <property type="component" value="Chromosome"/>
</dbReference>
<dbReference type="GO" id="GO:0000166">
    <property type="term" value="F:nucleotide binding"/>
    <property type="evidence" value="ECO:0007669"/>
    <property type="project" value="InterPro"/>
</dbReference>